<dbReference type="GeneTree" id="ENSGT01030000236335"/>
<dbReference type="AlphaFoldDB" id="A0A3B4YYI8"/>
<evidence type="ECO:0000256" key="1">
    <source>
        <dbReference type="SAM" id="Phobius"/>
    </source>
</evidence>
<sequence>MAASTRTQVISLYRTMLRESQKFSSYNYSCLMAEVVFNYRSAEQRQVIVPLGSCSDVYFLRVSCFWKNSTFFINFSSFCLCVFVVMLQLCCVVARLCFRVSIQTHQWIGLK</sequence>
<keyword evidence="1" id="KW-1133">Transmembrane helix</keyword>
<protein>
    <recommendedName>
        <fullName evidence="2">Complex 1 LYR protein domain-containing protein</fullName>
    </recommendedName>
</protein>
<keyword evidence="1" id="KW-0472">Membrane</keyword>
<feature type="domain" description="Complex 1 LYR protein" evidence="2">
    <location>
        <begin position="8"/>
        <end position="28"/>
    </location>
</feature>
<evidence type="ECO:0000259" key="2">
    <source>
        <dbReference type="Pfam" id="PF05347"/>
    </source>
</evidence>
<keyword evidence="1" id="KW-0812">Transmembrane</keyword>
<dbReference type="Pfam" id="PF05347">
    <property type="entry name" value="Complex1_LYR"/>
    <property type="match status" value="1"/>
</dbReference>
<dbReference type="InterPro" id="IPR008011">
    <property type="entry name" value="Complex1_LYR_dom"/>
</dbReference>
<name>A0A3B4YYI8_9TELE</name>
<reference evidence="3" key="1">
    <citation type="submission" date="2023-09" db="UniProtKB">
        <authorList>
            <consortium name="Ensembl"/>
        </authorList>
    </citation>
    <scope>IDENTIFICATION</scope>
</reference>
<proteinExistence type="predicted"/>
<organism evidence="3">
    <name type="scientific">Stegastes partitus</name>
    <name type="common">bicolor damselfish</name>
    <dbReference type="NCBI Taxonomy" id="144197"/>
    <lineage>
        <taxon>Eukaryota</taxon>
        <taxon>Metazoa</taxon>
        <taxon>Chordata</taxon>
        <taxon>Craniata</taxon>
        <taxon>Vertebrata</taxon>
        <taxon>Euteleostomi</taxon>
        <taxon>Actinopterygii</taxon>
        <taxon>Neopterygii</taxon>
        <taxon>Teleostei</taxon>
        <taxon>Neoteleostei</taxon>
        <taxon>Acanthomorphata</taxon>
        <taxon>Ovalentaria</taxon>
        <taxon>Pomacentridae</taxon>
        <taxon>Stegastes</taxon>
    </lineage>
</organism>
<accession>A0A3B4YYI8</accession>
<feature type="transmembrane region" description="Helical" evidence="1">
    <location>
        <begin position="75"/>
        <end position="98"/>
    </location>
</feature>
<evidence type="ECO:0000313" key="3">
    <source>
        <dbReference type="Ensembl" id="ENSSPAP00000001728.1"/>
    </source>
</evidence>
<dbReference type="Ensembl" id="ENSSPAT00000001760.1">
    <property type="protein sequence ID" value="ENSSPAP00000001728.1"/>
    <property type="gene ID" value="ENSSPAG00000001321.1"/>
</dbReference>